<dbReference type="Proteomes" id="UP000267246">
    <property type="component" value="Unassembled WGS sequence"/>
</dbReference>
<evidence type="ECO:0000313" key="1">
    <source>
        <dbReference type="EMBL" id="RMA77443.1"/>
    </source>
</evidence>
<name>A0A3L9ZXK5_9BACT</name>
<organism evidence="1 2">
    <name type="scientific">Metamycoplasma subdolum</name>
    <dbReference type="NCBI Taxonomy" id="92407"/>
    <lineage>
        <taxon>Bacteria</taxon>
        <taxon>Bacillati</taxon>
        <taxon>Mycoplasmatota</taxon>
        <taxon>Mycoplasmoidales</taxon>
        <taxon>Metamycoplasmataceae</taxon>
        <taxon>Metamycoplasma</taxon>
    </lineage>
</organism>
<dbReference type="EMBL" id="REFI01000011">
    <property type="protein sequence ID" value="RMA77443.1"/>
    <property type="molecule type" value="Genomic_DNA"/>
</dbReference>
<proteinExistence type="predicted"/>
<reference evidence="1 2" key="1">
    <citation type="submission" date="2018-10" db="EMBL/GenBank/DDBJ databases">
        <title>Genomic Encyclopedia of Archaeal and Bacterial Type Strains, Phase II (KMG-II): from individual species to whole genera.</title>
        <authorList>
            <person name="Goeker M."/>
        </authorList>
    </citation>
    <scope>NUCLEOTIDE SEQUENCE [LARGE SCALE GENOMIC DNA]</scope>
    <source>
        <strain evidence="1 2">ATCC 29870</strain>
    </source>
</reference>
<comment type="caution">
    <text evidence="1">The sequence shown here is derived from an EMBL/GenBank/DDBJ whole genome shotgun (WGS) entry which is preliminary data.</text>
</comment>
<evidence type="ECO:0000313" key="2">
    <source>
        <dbReference type="Proteomes" id="UP000267246"/>
    </source>
</evidence>
<protein>
    <submittedName>
        <fullName evidence="1">Uncharacterized protein</fullName>
    </submittedName>
</protein>
<gene>
    <name evidence="1" type="ORF">JN00_0553</name>
</gene>
<keyword evidence="2" id="KW-1185">Reference proteome</keyword>
<dbReference type="AlphaFoldDB" id="A0A3L9ZXK5"/>
<dbReference type="RefSeq" id="WP_147437891.1">
    <property type="nucleotide sequence ID" value="NZ_CP137846.1"/>
</dbReference>
<sequence>MLKEKKIKQEIEEIIGDKIWEYDAVFKNNTPVKIDKTDFVFKDYFHKFAIGKLEKLEEYYKDYLVLDIHPTWNVSYFNRDDKTESKKDNTIAIILKKEFGQVVGLYDKIDGNWKEQFKSLDILKIGWLMFKKEYKFSFNEEDKTLAFALYRYLIFYGKEKEDEELKTMYFHIHNSKFSLDERSNIKRTQFKADLVVGYIIKKTDGVLIPLDAELKLLRTIDM</sequence>
<accession>A0A3L9ZXK5</accession>